<evidence type="ECO:0000313" key="2">
    <source>
        <dbReference type="Proteomes" id="UP000273807"/>
    </source>
</evidence>
<protein>
    <submittedName>
        <fullName evidence="1">Uncharacterized protein</fullName>
    </submittedName>
</protein>
<reference evidence="1 2" key="1">
    <citation type="submission" date="2018-10" db="EMBL/GenBank/DDBJ databases">
        <title>Genome sequencing of Arthrobacter oryzae TNB02.</title>
        <authorList>
            <person name="Cho Y.-J."/>
            <person name="Cho A."/>
            <person name="Kim O.-S."/>
        </authorList>
    </citation>
    <scope>NUCLEOTIDE SEQUENCE [LARGE SCALE GENOMIC DNA]</scope>
    <source>
        <strain evidence="1 2">TNB02</strain>
    </source>
</reference>
<organism evidence="1 2">
    <name type="scientific">Arthrobacter oryzae</name>
    <dbReference type="NCBI Taxonomy" id="409290"/>
    <lineage>
        <taxon>Bacteria</taxon>
        <taxon>Bacillati</taxon>
        <taxon>Actinomycetota</taxon>
        <taxon>Actinomycetes</taxon>
        <taxon>Micrococcales</taxon>
        <taxon>Micrococcaceae</taxon>
        <taxon>Arthrobacter</taxon>
    </lineage>
</organism>
<keyword evidence="2" id="KW-1185">Reference proteome</keyword>
<dbReference type="EMBL" id="RBED01000045">
    <property type="protein sequence ID" value="RNL59196.1"/>
    <property type="molecule type" value="Genomic_DNA"/>
</dbReference>
<accession>A0A3N0C951</accession>
<gene>
    <name evidence="1" type="ORF">D7003_02755</name>
</gene>
<name>A0A3N0C951_9MICC</name>
<comment type="caution">
    <text evidence="1">The sequence shown here is derived from an EMBL/GenBank/DDBJ whole genome shotgun (WGS) entry which is preliminary data.</text>
</comment>
<sequence>MLLADLDAPRKQRHTAQRIFDRLVDEHRAVISYSTVRQYGKARLRCSAVFEPPASGKILTPGRVHRTVVVFCLAAGRLCLDRLRHEMTPGVIPLGVAGRSVCGPCPVTQRSGDADSHIRGLGVLGFHLLGRLGPVPGEHPSQRRLSGRRGRAPWRQAQCGAAGCEFGAHALTSWDSATATRRVTSMATA</sequence>
<dbReference type="Proteomes" id="UP000273807">
    <property type="component" value="Unassembled WGS sequence"/>
</dbReference>
<proteinExistence type="predicted"/>
<dbReference type="AlphaFoldDB" id="A0A3N0C951"/>
<evidence type="ECO:0000313" key="1">
    <source>
        <dbReference type="EMBL" id="RNL59196.1"/>
    </source>
</evidence>